<comment type="caution">
    <text evidence="1">The sequence shown here is derived from an EMBL/GenBank/DDBJ whole genome shotgun (WGS) entry which is preliminary data.</text>
</comment>
<dbReference type="PANTHER" id="PTHR10693:SF58">
    <property type="entry name" value="OS02G0131700 PROTEIN"/>
    <property type="match status" value="1"/>
</dbReference>
<evidence type="ECO:0000313" key="1">
    <source>
        <dbReference type="EMBL" id="KAF9590286.1"/>
    </source>
</evidence>
<dbReference type="GO" id="GO:0003729">
    <property type="term" value="F:mRNA binding"/>
    <property type="evidence" value="ECO:0007669"/>
    <property type="project" value="TreeGrafter"/>
</dbReference>
<dbReference type="AlphaFoldDB" id="A0A835H0G6"/>
<name>A0A835H0G6_9MAGN</name>
<dbReference type="InterPro" id="IPR039539">
    <property type="entry name" value="Ras_GTPase_bind_prot"/>
</dbReference>
<proteinExistence type="predicted"/>
<sequence>MRSLSILEASHFMDDSILVIGVQSDPTVAEEKSILQVHIPASANMNPTQHSVDILSLARLRFSKTVAQSDVDEALSKDEQVGHKLCRCTQLDLKKGEGKSVYVRNLSSTISAFDLEQEWKKFGEIKPEGVVIRTCKLMPRSLAVDIATIVPTAIVSGNCYSFPHGHYQWEVATA</sequence>
<protein>
    <submittedName>
        <fullName evidence="1">Uncharacterized protein</fullName>
    </submittedName>
</protein>
<organism evidence="1 2">
    <name type="scientific">Coptis chinensis</name>
    <dbReference type="NCBI Taxonomy" id="261450"/>
    <lineage>
        <taxon>Eukaryota</taxon>
        <taxon>Viridiplantae</taxon>
        <taxon>Streptophyta</taxon>
        <taxon>Embryophyta</taxon>
        <taxon>Tracheophyta</taxon>
        <taxon>Spermatophyta</taxon>
        <taxon>Magnoliopsida</taxon>
        <taxon>Ranunculales</taxon>
        <taxon>Ranunculaceae</taxon>
        <taxon>Coptidoideae</taxon>
        <taxon>Coptis</taxon>
    </lineage>
</organism>
<keyword evidence="2" id="KW-1185">Reference proteome</keyword>
<dbReference type="Proteomes" id="UP000631114">
    <property type="component" value="Unassembled WGS sequence"/>
</dbReference>
<dbReference type="PANTHER" id="PTHR10693">
    <property type="entry name" value="RAS GTPASE-ACTIVATING PROTEIN-BINDING PROTEIN"/>
    <property type="match status" value="1"/>
</dbReference>
<evidence type="ECO:0000313" key="2">
    <source>
        <dbReference type="Proteomes" id="UP000631114"/>
    </source>
</evidence>
<dbReference type="GO" id="GO:1990904">
    <property type="term" value="C:ribonucleoprotein complex"/>
    <property type="evidence" value="ECO:0007669"/>
    <property type="project" value="TreeGrafter"/>
</dbReference>
<accession>A0A835H0G6</accession>
<dbReference type="GO" id="GO:0005829">
    <property type="term" value="C:cytosol"/>
    <property type="evidence" value="ECO:0007669"/>
    <property type="project" value="TreeGrafter"/>
</dbReference>
<reference evidence="1 2" key="1">
    <citation type="submission" date="2020-10" db="EMBL/GenBank/DDBJ databases">
        <title>The Coptis chinensis genome and diversification of protoberbering-type alkaloids.</title>
        <authorList>
            <person name="Wang B."/>
            <person name="Shu S."/>
            <person name="Song C."/>
            <person name="Liu Y."/>
        </authorList>
    </citation>
    <scope>NUCLEOTIDE SEQUENCE [LARGE SCALE GENOMIC DNA]</scope>
    <source>
        <strain evidence="1">HL-2020</strain>
        <tissue evidence="1">Leaf</tissue>
    </source>
</reference>
<gene>
    <name evidence="1" type="ORF">IFM89_032294</name>
</gene>
<dbReference type="OrthoDB" id="4726at2759"/>
<dbReference type="EMBL" id="JADFTS010000009">
    <property type="protein sequence ID" value="KAF9590286.1"/>
    <property type="molecule type" value="Genomic_DNA"/>
</dbReference>